<name>E0V9A7_PEDHC</name>
<evidence type="ECO:0000313" key="5">
    <source>
        <dbReference type="EnsemblMetazoa" id="PHUM007540-PA"/>
    </source>
</evidence>
<dbReference type="OrthoDB" id="756370at2759"/>
<dbReference type="OMA" id="GVNARIY"/>
<dbReference type="HOGENOM" id="CLU_029749_0_0_1"/>
<protein>
    <submittedName>
        <fullName evidence="4 5">WD-repeat protein, putative</fullName>
    </submittedName>
</protein>
<dbReference type="AlphaFoldDB" id="E0V9A7"/>
<dbReference type="GO" id="GO:0005656">
    <property type="term" value="C:nuclear pre-replicative complex"/>
    <property type="evidence" value="ECO:0007669"/>
    <property type="project" value="TreeGrafter"/>
</dbReference>
<dbReference type="FunCoup" id="E0V9A7">
    <property type="interactions" value="1213"/>
</dbReference>
<evidence type="ECO:0000256" key="1">
    <source>
        <dbReference type="ARBA" id="ARBA00022574"/>
    </source>
</evidence>
<dbReference type="Pfam" id="PF00400">
    <property type="entry name" value="WD40"/>
    <property type="match status" value="3"/>
</dbReference>
<dbReference type="STRING" id="121224.E0V9A7"/>
<feature type="repeat" description="WD" evidence="3">
    <location>
        <begin position="117"/>
        <end position="150"/>
    </location>
</feature>
<accession>E0V9A7</accession>
<organism>
    <name type="scientific">Pediculus humanus subsp. corporis</name>
    <name type="common">Body louse</name>
    <dbReference type="NCBI Taxonomy" id="121224"/>
    <lineage>
        <taxon>Eukaryota</taxon>
        <taxon>Metazoa</taxon>
        <taxon>Ecdysozoa</taxon>
        <taxon>Arthropoda</taxon>
        <taxon>Hexapoda</taxon>
        <taxon>Insecta</taxon>
        <taxon>Pterygota</taxon>
        <taxon>Neoptera</taxon>
        <taxon>Paraneoptera</taxon>
        <taxon>Psocodea</taxon>
        <taxon>Troctomorpha</taxon>
        <taxon>Phthiraptera</taxon>
        <taxon>Anoplura</taxon>
        <taxon>Pediculidae</taxon>
        <taxon>Pediculus</taxon>
    </lineage>
</organism>
<dbReference type="GO" id="GO:0006261">
    <property type="term" value="P:DNA-templated DNA replication"/>
    <property type="evidence" value="ECO:0007669"/>
    <property type="project" value="TreeGrafter"/>
</dbReference>
<reference evidence="5" key="3">
    <citation type="submission" date="2021-02" db="UniProtKB">
        <authorList>
            <consortium name="EnsemblMetazoa"/>
        </authorList>
    </citation>
    <scope>IDENTIFICATION</scope>
    <source>
        <strain evidence="5">USDA</strain>
    </source>
</reference>
<evidence type="ECO:0000313" key="6">
    <source>
        <dbReference type="Proteomes" id="UP000009046"/>
    </source>
</evidence>
<keyword evidence="1 3" id="KW-0853">WD repeat</keyword>
<dbReference type="Proteomes" id="UP000009046">
    <property type="component" value="Unassembled WGS sequence"/>
</dbReference>
<dbReference type="EnsemblMetazoa" id="PHUM007540-RA">
    <property type="protein sequence ID" value="PHUM007540-PA"/>
    <property type="gene ID" value="PHUM007540"/>
</dbReference>
<proteinExistence type="predicted"/>
<sequence>MSDCMEVLFVSDGNGRQTANCFNPNVGTTLMTYNGSGGAKRTLSVIGNDYLISADLNKPILNVWSLNSQECSHNLRMVISGKPSCLTVSLDGYYCIAGIDEKIYIWQISCGALLNTLSKHYQKVNKIVFTDDSSHFLTAGDDGLVCMWKLGDVIVKQSASPVYTFSHHSLPITDIFVGSGNLKSRLFTVSSDQTCKIYCLGTGELLLSIVFSYVLTAVTVNELETELFVGTYNGKIEVFHLEPYPRGLECHTSNETNLEETLIGHTKTVTCLSSSLDGVTLASGSEDEKVFLWNIPSKQLIRSFEMKGPITNLFFHFASSNIFTDSFKPQLVINKFEKTSTQSDKSLVANVWVHQDLKPLSNRLELSDKRKSEPQTDNQLKTFNDEFVSLKNEISKLKEANKQLYQFAMKEIIQNPYSIGMKK</sequence>
<evidence type="ECO:0000256" key="2">
    <source>
        <dbReference type="ARBA" id="ARBA00022737"/>
    </source>
</evidence>
<dbReference type="InterPro" id="IPR045227">
    <property type="entry name" value="WDR18/Ipi3/RID3"/>
</dbReference>
<gene>
    <name evidence="5" type="primary">8233519</name>
    <name evidence="4" type="ORF">Phum_PHUM007540</name>
</gene>
<dbReference type="EMBL" id="DS234991">
    <property type="protein sequence ID" value="EEB09963.1"/>
    <property type="molecule type" value="Genomic_DNA"/>
</dbReference>
<dbReference type="PANTHER" id="PTHR18763:SF0">
    <property type="entry name" value="WD REPEAT-CONTAINING PROTEIN 18"/>
    <property type="match status" value="1"/>
</dbReference>
<evidence type="ECO:0000313" key="4">
    <source>
        <dbReference type="EMBL" id="EEB09963.1"/>
    </source>
</evidence>
<dbReference type="InterPro" id="IPR019775">
    <property type="entry name" value="WD40_repeat_CS"/>
</dbReference>
<dbReference type="PROSITE" id="PS50294">
    <property type="entry name" value="WD_REPEATS_REGION"/>
    <property type="match status" value="2"/>
</dbReference>
<dbReference type="GO" id="GO:0006364">
    <property type="term" value="P:rRNA processing"/>
    <property type="evidence" value="ECO:0007669"/>
    <property type="project" value="TreeGrafter"/>
</dbReference>
<dbReference type="InterPro" id="IPR015943">
    <property type="entry name" value="WD40/YVTN_repeat-like_dom_sf"/>
</dbReference>
<dbReference type="InterPro" id="IPR036322">
    <property type="entry name" value="WD40_repeat_dom_sf"/>
</dbReference>
<dbReference type="PROSITE" id="PS50082">
    <property type="entry name" value="WD_REPEATS_2"/>
    <property type="match status" value="2"/>
</dbReference>
<dbReference type="VEuPathDB" id="VectorBase:PHUM007540"/>
<dbReference type="GO" id="GO:0120330">
    <property type="term" value="C:rixosome complex"/>
    <property type="evidence" value="ECO:0007669"/>
    <property type="project" value="TreeGrafter"/>
</dbReference>
<dbReference type="EMBL" id="AAZO01000090">
    <property type="status" value="NOT_ANNOTATED_CDS"/>
    <property type="molecule type" value="Genomic_DNA"/>
</dbReference>
<dbReference type="GeneID" id="8233519"/>
<dbReference type="eggNOG" id="KOG0646">
    <property type="taxonomic scope" value="Eukaryota"/>
</dbReference>
<dbReference type="RefSeq" id="XP_002422701.1">
    <property type="nucleotide sequence ID" value="XM_002422656.1"/>
</dbReference>
<dbReference type="PANTHER" id="PTHR18763">
    <property type="entry name" value="WD-REPEAT PROTEIN 18"/>
    <property type="match status" value="1"/>
</dbReference>
<feature type="repeat" description="WD" evidence="3">
    <location>
        <begin position="262"/>
        <end position="303"/>
    </location>
</feature>
<dbReference type="InParanoid" id="E0V9A7"/>
<evidence type="ECO:0000256" key="3">
    <source>
        <dbReference type="PROSITE-ProRule" id="PRU00221"/>
    </source>
</evidence>
<dbReference type="Gene3D" id="2.130.10.10">
    <property type="entry name" value="YVTN repeat-like/Quinoprotein amine dehydrogenase"/>
    <property type="match status" value="2"/>
</dbReference>
<dbReference type="PROSITE" id="PS00678">
    <property type="entry name" value="WD_REPEATS_1"/>
    <property type="match status" value="1"/>
</dbReference>
<reference evidence="4" key="1">
    <citation type="submission" date="2007-04" db="EMBL/GenBank/DDBJ databases">
        <title>Annotation of Pediculus humanus corporis strain USDA.</title>
        <authorList>
            <person name="Kirkness E."/>
            <person name="Hannick L."/>
            <person name="Hass B."/>
            <person name="Bruggner R."/>
            <person name="Lawson D."/>
            <person name="Bidwell S."/>
            <person name="Joardar V."/>
            <person name="Caler E."/>
            <person name="Walenz B."/>
            <person name="Inman J."/>
            <person name="Schobel S."/>
            <person name="Galinsky K."/>
            <person name="Amedeo P."/>
            <person name="Strausberg R."/>
        </authorList>
    </citation>
    <scope>NUCLEOTIDE SEQUENCE</scope>
    <source>
        <strain evidence="4">USDA</strain>
    </source>
</reference>
<dbReference type="KEGG" id="phu:Phum_PHUM007540"/>
<reference evidence="4" key="2">
    <citation type="submission" date="2007-04" db="EMBL/GenBank/DDBJ databases">
        <title>The genome of the human body louse.</title>
        <authorList>
            <consortium name="The Human Body Louse Genome Consortium"/>
            <person name="Kirkness E."/>
            <person name="Walenz B."/>
            <person name="Hass B."/>
            <person name="Bruggner R."/>
            <person name="Strausberg R."/>
        </authorList>
    </citation>
    <scope>NUCLEOTIDE SEQUENCE</scope>
    <source>
        <strain evidence="4">USDA</strain>
    </source>
</reference>
<keyword evidence="6" id="KW-1185">Reference proteome</keyword>
<dbReference type="SMART" id="SM00320">
    <property type="entry name" value="WD40"/>
    <property type="match status" value="5"/>
</dbReference>
<dbReference type="CTD" id="8233519"/>
<keyword evidence="2" id="KW-0677">Repeat</keyword>
<dbReference type="InterPro" id="IPR001680">
    <property type="entry name" value="WD40_rpt"/>
</dbReference>
<dbReference type="SUPFAM" id="SSF50978">
    <property type="entry name" value="WD40 repeat-like"/>
    <property type="match status" value="1"/>
</dbReference>